<dbReference type="PANTHER" id="PTHR12629:SF0">
    <property type="entry name" value="DIPHOSPHOINOSITOL-POLYPHOSPHATE DIPHOSPHATASE"/>
    <property type="match status" value="1"/>
</dbReference>
<dbReference type="InterPro" id="IPR015797">
    <property type="entry name" value="NUDIX_hydrolase-like_dom_sf"/>
</dbReference>
<dbReference type="RefSeq" id="WP_268639279.1">
    <property type="nucleotide sequence ID" value="NZ_JAMDLZ010000042.1"/>
</dbReference>
<dbReference type="Proteomes" id="UP001527052">
    <property type="component" value="Unassembled WGS sequence"/>
</dbReference>
<proteinExistence type="predicted"/>
<sequence length="179" mass="20787">MNNQTYVNWSGHHLKLTWLQNYRIDDFIKVTSVHGVCFYQGNVLLVHVDGRGFNFPGGHIEKGETPEEAFHREALEEGYVMGNINYIGAIEVSHEENPLFNADSKYPLIGYQMFYSMEIQECLPFLREHETISRIWVELEEVPYVINDHEFAHIVLQAALSNKPSYKGKHVEKVIDTKF</sequence>
<evidence type="ECO:0000256" key="1">
    <source>
        <dbReference type="ARBA" id="ARBA00022723"/>
    </source>
</evidence>
<keyword evidence="1" id="KW-0479">Metal-binding</keyword>
<reference evidence="4 5" key="1">
    <citation type="submission" date="2022-05" db="EMBL/GenBank/DDBJ databases">
        <title>Genome Sequencing of Bee-Associated Microbes.</title>
        <authorList>
            <person name="Dunlap C."/>
        </authorList>
    </citation>
    <scope>NUCLEOTIDE SEQUENCE [LARGE SCALE GENOMIC DNA]</scope>
    <source>
        <strain evidence="4 5">NRRL BD-083</strain>
    </source>
</reference>
<dbReference type="EMBL" id="JAMDLZ010000042">
    <property type="protein sequence ID" value="MCY9549307.1"/>
    <property type="molecule type" value="Genomic_DNA"/>
</dbReference>
<evidence type="ECO:0000256" key="2">
    <source>
        <dbReference type="ARBA" id="ARBA00022801"/>
    </source>
</evidence>
<feature type="domain" description="Nudix hydrolase" evidence="3">
    <location>
        <begin position="28"/>
        <end position="159"/>
    </location>
</feature>
<dbReference type="Pfam" id="PF00293">
    <property type="entry name" value="NUDIX"/>
    <property type="match status" value="1"/>
</dbReference>
<evidence type="ECO:0000313" key="5">
    <source>
        <dbReference type="Proteomes" id="UP001527052"/>
    </source>
</evidence>
<evidence type="ECO:0000259" key="3">
    <source>
        <dbReference type="PROSITE" id="PS51462"/>
    </source>
</evidence>
<dbReference type="InterPro" id="IPR000086">
    <property type="entry name" value="NUDIX_hydrolase_dom"/>
</dbReference>
<keyword evidence="5" id="KW-1185">Reference proteome</keyword>
<gene>
    <name evidence="4" type="ORF">M5W82_20715</name>
</gene>
<evidence type="ECO:0000313" key="4">
    <source>
        <dbReference type="EMBL" id="MCY9549307.1"/>
    </source>
</evidence>
<keyword evidence="2" id="KW-0378">Hydrolase</keyword>
<organism evidence="4 5">
    <name type="scientific">Lysinibacillus xylanilyticus</name>
    <dbReference type="NCBI Taxonomy" id="582475"/>
    <lineage>
        <taxon>Bacteria</taxon>
        <taxon>Bacillati</taxon>
        <taxon>Bacillota</taxon>
        <taxon>Bacilli</taxon>
        <taxon>Bacillales</taxon>
        <taxon>Bacillaceae</taxon>
        <taxon>Lysinibacillus</taxon>
    </lineage>
</organism>
<dbReference type="PROSITE" id="PS51462">
    <property type="entry name" value="NUDIX"/>
    <property type="match status" value="1"/>
</dbReference>
<dbReference type="PANTHER" id="PTHR12629">
    <property type="entry name" value="DIPHOSPHOINOSITOL POLYPHOSPHATE PHOSPHOHYDROLASE"/>
    <property type="match status" value="1"/>
</dbReference>
<dbReference type="SUPFAM" id="SSF55811">
    <property type="entry name" value="Nudix"/>
    <property type="match status" value="1"/>
</dbReference>
<accession>A0ABT4EUF5</accession>
<dbReference type="Gene3D" id="3.90.79.10">
    <property type="entry name" value="Nucleoside Triphosphate Pyrophosphohydrolase"/>
    <property type="match status" value="1"/>
</dbReference>
<protein>
    <submittedName>
        <fullName evidence="4">NUDIX domain-containing protein</fullName>
    </submittedName>
</protein>
<name>A0ABT4EUF5_9BACI</name>
<comment type="caution">
    <text evidence="4">The sequence shown here is derived from an EMBL/GenBank/DDBJ whole genome shotgun (WGS) entry which is preliminary data.</text>
</comment>